<feature type="transmembrane region" description="Helical" evidence="1">
    <location>
        <begin position="6"/>
        <end position="28"/>
    </location>
</feature>
<geneLocation type="plasmid" evidence="2 3">
    <name>unnamed1</name>
</geneLocation>
<evidence type="ECO:0000256" key="1">
    <source>
        <dbReference type="SAM" id="Phobius"/>
    </source>
</evidence>
<keyword evidence="1" id="KW-0472">Membrane</keyword>
<name>A0A9X7TDA2_LACJH</name>
<proteinExistence type="predicted"/>
<keyword evidence="1" id="KW-0812">Transmembrane</keyword>
<keyword evidence="1" id="KW-1133">Transmembrane helix</keyword>
<dbReference type="EMBL" id="CP040855">
    <property type="protein sequence ID" value="QIA88537.1"/>
    <property type="molecule type" value="Genomic_DNA"/>
</dbReference>
<dbReference type="AlphaFoldDB" id="A0A9X7TDA2"/>
<organism evidence="2 3">
    <name type="scientific">Lactobacillus johnsonii</name>
    <dbReference type="NCBI Taxonomy" id="33959"/>
    <lineage>
        <taxon>Bacteria</taxon>
        <taxon>Bacillati</taxon>
        <taxon>Bacillota</taxon>
        <taxon>Bacilli</taxon>
        <taxon>Lactobacillales</taxon>
        <taxon>Lactobacillaceae</taxon>
        <taxon>Lactobacillus</taxon>
    </lineage>
</organism>
<accession>A0A9X7TDA2</accession>
<dbReference type="Proteomes" id="UP000464749">
    <property type="component" value="Plasmid unnamed1"/>
</dbReference>
<gene>
    <name evidence="2" type="ORF">FEE39_09850</name>
</gene>
<dbReference type="RefSeq" id="WP_163588917.1">
    <property type="nucleotide sequence ID" value="NZ_CP040855.1"/>
</dbReference>
<reference evidence="2 3" key="1">
    <citation type="submission" date="2019-06" db="EMBL/GenBank/DDBJ databases">
        <title>Whole genome sequencing of Lactobacillus johnsonii strain G2A.</title>
        <authorList>
            <person name="Conlan S."/>
            <person name="Thomas P.J."/>
            <person name="Mullikin J."/>
            <person name="Singer J."/>
            <person name="Weaver C."/>
            <person name="Segre J.A."/>
        </authorList>
    </citation>
    <scope>NUCLEOTIDE SEQUENCE [LARGE SCALE GENOMIC DNA]</scope>
    <source>
        <strain evidence="2 3">G2A</strain>
        <plasmid evidence="2 3">unnamed1</plasmid>
    </source>
</reference>
<keyword evidence="2" id="KW-0614">Plasmid</keyword>
<sequence>MFYIEIIASLAISLFLWFLMFKYIIFPIEDFFRRHIKRKSHPSNHKRSNTVNSNKVTLAMKKQKIYDHYAQELRYVKGIEVLEDLKADSGYSVIIKNPNDPAFLTSLEHAFNEYADQVIYLEELPSTKTPYSAANDIAFCMQRDLLHL</sequence>
<protein>
    <submittedName>
        <fullName evidence="2">Uncharacterized protein</fullName>
    </submittedName>
</protein>
<evidence type="ECO:0000313" key="2">
    <source>
        <dbReference type="EMBL" id="QIA88537.1"/>
    </source>
</evidence>
<evidence type="ECO:0000313" key="3">
    <source>
        <dbReference type="Proteomes" id="UP000464749"/>
    </source>
</evidence>